<name>A0A2H6N3F1_9SAUR</name>
<sequence>MHISHQNPFLSDHCAESFDLSTCFGLNSRGGGRKSSGMELEMNRKENSSCAHGSKKIRFLCIKMGTGATRTHLTCLIILKSKLIKRKSIKMKGLQRDHCTKTIDMNSRLTIRVLKKLSVLLTDLVILSASEDYKKTNVVLIQKKGTKIWEILSSLWKTIEQCICDQLVKNVTVTRASMAFITSK</sequence>
<reference evidence="1" key="2">
    <citation type="submission" date="2017-12" db="EMBL/GenBank/DDBJ databases">
        <title>Coralsnake Venomics: Analyses of Venom Gland Transcriptomes and Proteomes of Six Brazilian Taxa.</title>
        <authorList>
            <person name="Aird S.D."/>
            <person name="Jorge da Silva N."/>
            <person name="Qiu L."/>
            <person name="Villar-Briones A."/>
            <person name="Aparecida-Saddi V."/>
            <person name="Campos-Telles M.P."/>
            <person name="Grau M."/>
            <person name="Mikheyev A.S."/>
        </authorList>
    </citation>
    <scope>NUCLEOTIDE SEQUENCE</scope>
    <source>
        <tissue evidence="1">Venom_gland</tissue>
    </source>
</reference>
<dbReference type="AlphaFoldDB" id="A0A2H6N3F1"/>
<proteinExistence type="predicted"/>
<reference evidence="1" key="1">
    <citation type="submission" date="2017-07" db="EMBL/GenBank/DDBJ databases">
        <authorList>
            <person name="Mikheyev A."/>
            <person name="Grau M."/>
        </authorList>
    </citation>
    <scope>NUCLEOTIDE SEQUENCE</scope>
    <source>
        <tissue evidence="1">Venom_gland</tissue>
    </source>
</reference>
<accession>A0A2H6N3F1</accession>
<evidence type="ECO:0000313" key="1">
    <source>
        <dbReference type="EMBL" id="LAA23613.1"/>
    </source>
</evidence>
<organism evidence="1">
    <name type="scientific">Micrurus carvalhoi</name>
    <dbReference type="NCBI Taxonomy" id="3147026"/>
    <lineage>
        <taxon>Eukaryota</taxon>
        <taxon>Metazoa</taxon>
        <taxon>Chordata</taxon>
        <taxon>Craniata</taxon>
        <taxon>Vertebrata</taxon>
        <taxon>Euteleostomi</taxon>
        <taxon>Lepidosauria</taxon>
        <taxon>Squamata</taxon>
        <taxon>Bifurcata</taxon>
        <taxon>Unidentata</taxon>
        <taxon>Episquamata</taxon>
        <taxon>Toxicofera</taxon>
        <taxon>Serpentes</taxon>
        <taxon>Colubroidea</taxon>
        <taxon>Elapidae</taxon>
        <taxon>Elapinae</taxon>
        <taxon>Micrurus</taxon>
    </lineage>
</organism>
<protein>
    <submittedName>
        <fullName evidence="1">Uncharacterized protein</fullName>
    </submittedName>
</protein>
<dbReference type="EMBL" id="IACI01045399">
    <property type="protein sequence ID" value="LAA23613.1"/>
    <property type="molecule type" value="Transcribed_RNA"/>
</dbReference>